<dbReference type="AlphaFoldDB" id="A0A5J4Z2R9"/>
<protein>
    <submittedName>
        <fullName evidence="1">Uncharacterized protein</fullName>
    </submittedName>
</protein>
<dbReference type="InterPro" id="IPR051703">
    <property type="entry name" value="NF-kappa-B_Signaling_Reg"/>
</dbReference>
<dbReference type="GO" id="GO:0006281">
    <property type="term" value="P:DNA repair"/>
    <property type="evidence" value="ECO:0007669"/>
    <property type="project" value="UniProtKB-ARBA"/>
</dbReference>
<organism evidence="1 2">
    <name type="scientific">Porphyridium purpureum</name>
    <name type="common">Red alga</name>
    <name type="synonym">Porphyridium cruentum</name>
    <dbReference type="NCBI Taxonomy" id="35688"/>
    <lineage>
        <taxon>Eukaryota</taxon>
        <taxon>Rhodophyta</taxon>
        <taxon>Bangiophyceae</taxon>
        <taxon>Porphyridiales</taxon>
        <taxon>Porphyridiaceae</taxon>
        <taxon>Porphyridium</taxon>
    </lineage>
</organism>
<dbReference type="Gene3D" id="3.90.320.10">
    <property type="match status" value="1"/>
</dbReference>
<proteinExistence type="predicted"/>
<accession>A0A5J4Z2R9</accession>
<reference evidence="2" key="1">
    <citation type="journal article" date="2019" name="Nat. Commun.">
        <title>Expansion of phycobilisome linker gene families in mesophilic red algae.</title>
        <authorList>
            <person name="Lee J."/>
            <person name="Kim D."/>
            <person name="Bhattacharya D."/>
            <person name="Yoon H.S."/>
        </authorList>
    </citation>
    <scope>NUCLEOTIDE SEQUENCE [LARGE SCALE GENOMIC DNA]</scope>
    <source>
        <strain evidence="2">CCMP 1328</strain>
    </source>
</reference>
<dbReference type="PANTHER" id="PTHR46609">
    <property type="entry name" value="EXONUCLEASE, PHAGE-TYPE/RECB, C-TERMINAL DOMAIN-CONTAINING PROTEIN"/>
    <property type="match status" value="1"/>
</dbReference>
<comment type="caution">
    <text evidence="1">The sequence shown here is derived from an EMBL/GenBank/DDBJ whole genome shotgun (WGS) entry which is preliminary data.</text>
</comment>
<dbReference type="SUPFAM" id="SSF52980">
    <property type="entry name" value="Restriction endonuclease-like"/>
    <property type="match status" value="1"/>
</dbReference>
<dbReference type="InterPro" id="IPR011604">
    <property type="entry name" value="PDDEXK-like_dom_sf"/>
</dbReference>
<evidence type="ECO:0000313" key="2">
    <source>
        <dbReference type="Proteomes" id="UP000324585"/>
    </source>
</evidence>
<gene>
    <name evidence="1" type="ORF">FVE85_5726</name>
</gene>
<evidence type="ECO:0000313" key="1">
    <source>
        <dbReference type="EMBL" id="KAA8498141.1"/>
    </source>
</evidence>
<name>A0A5J4Z2R9_PORPP</name>
<dbReference type="Proteomes" id="UP000324585">
    <property type="component" value="Unassembled WGS sequence"/>
</dbReference>
<dbReference type="PANTHER" id="PTHR46609:SF6">
    <property type="entry name" value="EXONUCLEASE, PHAGE-TYPE_RECB, C-TERMINAL DOMAIN-CONTAINING PROTEIN-RELATED"/>
    <property type="match status" value="1"/>
</dbReference>
<dbReference type="EMBL" id="VRMN01000001">
    <property type="protein sequence ID" value="KAA8498141.1"/>
    <property type="molecule type" value="Genomic_DNA"/>
</dbReference>
<sequence length="596" mass="65340">MAARHPRTPPQPHAACFVAVTAARASIQAGKCGRRACSFAVATRHARCRRCGPHRSRAWMVQHGRVRSTGSKKPMAFDPEMQSAWRRVAQLVARLKFMETRSAGVALTPDAVVDDAAIASARESFGAQVSQALAGIVALDKANSSASQVPQPLLLASVGITRMDLVGLRKGLQKFHEISELDRDTRMILLETYLGRVTPAHTGVGPLRAHDHTGDRMDQHSLTELSSLPPADLYAHPNFRALPYVQPLAGRPERNTLGHVHQPFAPVSQHSAGWLECRKTVHYTASSMADALGFMEQRAAKVLGARCMPLSHVDRTKTLDAWLRAQDPYTFDSQRVKVARSAAQQRRQFYLDWGKRHEANGLLAFLRLVDSGAIQPNFPPGRLSEAGLYLMQQDMLIDEAERYFIKPDRPFPLLGASPDAIWYACDTSAGAPAPGDQDTAPQAIVEVKCRVPFAPGKNGGWIPIAVQPHSSLLATHFVQLQCQMLCTGTRVAYLVSHALDEQLGDCVRVFMVPRDSEWIGLALGELQDIFLDFVLPGIPPDADFYVGAPASHAPAQPPKASYVKLLERTRESAASAVVVYEPRAASKHRSKEIIKK</sequence>
<dbReference type="InterPro" id="IPR011335">
    <property type="entry name" value="Restrct_endonuc-II-like"/>
</dbReference>
<keyword evidence="2" id="KW-1185">Reference proteome</keyword>